<reference evidence="5 6" key="1">
    <citation type="submission" date="2018-12" db="EMBL/GenBank/DDBJ databases">
        <authorList>
            <consortium name="Pathogen Informatics"/>
        </authorList>
    </citation>
    <scope>NUCLEOTIDE SEQUENCE [LARGE SCALE GENOMIC DNA]</scope>
    <source>
        <strain evidence="5 6">NCTC10951</strain>
    </source>
</reference>
<feature type="region of interest" description="Disordered" evidence="2">
    <location>
        <begin position="354"/>
        <end position="421"/>
    </location>
</feature>
<feature type="compositionally biased region" description="Low complexity" evidence="2">
    <location>
        <begin position="391"/>
        <end position="421"/>
    </location>
</feature>
<dbReference type="KEGG" id="avc:NCTC10951_01540"/>
<name>A0A3S4VK14_ACTVI</name>
<gene>
    <name evidence="5" type="primary">yvhJ</name>
    <name evidence="5" type="ORF">NCTC10951_01540</name>
</gene>
<dbReference type="Gene3D" id="3.40.630.190">
    <property type="entry name" value="LCP protein"/>
    <property type="match status" value="1"/>
</dbReference>
<keyword evidence="3" id="KW-1133">Transmembrane helix</keyword>
<proteinExistence type="inferred from homology"/>
<dbReference type="NCBIfam" id="TIGR00350">
    <property type="entry name" value="lytR_cpsA_psr"/>
    <property type="match status" value="1"/>
</dbReference>
<dbReference type="InterPro" id="IPR050922">
    <property type="entry name" value="LytR/CpsA/Psr_CW_biosynth"/>
</dbReference>
<sequence length="421" mass="44152">MPQFSKPRARHSSKELGRRLARRAGLSVLAVMLFVVSAAGFAWHNIQSRITWYNVDSILSEEDRPGTKPPDSYDGRAVNLLVLGTDSRSGDNNVDGSEGSDEVSVARSDTALVMHISADRKRIEAVSIPRDTLVDIPECTSLDGETTGAEEDGQFNSAFANGAGTGNDKKAVASGATCTLKTVEKMTGIRIDDFVVVDFNGLSKVVDSLGGVHVQVDEAIDDSEYTGLQLDAGCQKLDGQTALQYARVRHGVGDGSDISRISRQQKLMNAMASKALSSNVLTQSGFLTSTLETLTTSEHIGQIGNLSGLAYSVQGVGMDKINFITMPNEAAADENRVIPTENAKKVWKALKEDKPVPADAAAPATTDAGAATDGSAASQEAPEGAEADEGTTAPAPQTQAPQTGSSSQQPAAKPSAQTCPA</sequence>
<dbReference type="InterPro" id="IPR004474">
    <property type="entry name" value="LytR_CpsA_psr"/>
</dbReference>
<comment type="similarity">
    <text evidence="1">Belongs to the LytR/CpsA/Psr (LCP) family.</text>
</comment>
<feature type="transmembrane region" description="Helical" evidence="3">
    <location>
        <begin position="20"/>
        <end position="43"/>
    </location>
</feature>
<evidence type="ECO:0000313" key="5">
    <source>
        <dbReference type="EMBL" id="VEI16177.1"/>
    </source>
</evidence>
<dbReference type="PANTHER" id="PTHR33392:SF6">
    <property type="entry name" value="POLYISOPRENYL-TEICHOIC ACID--PEPTIDOGLYCAN TEICHOIC ACID TRANSFERASE TAGU"/>
    <property type="match status" value="1"/>
</dbReference>
<dbReference type="Pfam" id="PF03816">
    <property type="entry name" value="LytR_cpsA_psr"/>
    <property type="match status" value="1"/>
</dbReference>
<evidence type="ECO:0000256" key="1">
    <source>
        <dbReference type="ARBA" id="ARBA00006068"/>
    </source>
</evidence>
<evidence type="ECO:0000256" key="3">
    <source>
        <dbReference type="SAM" id="Phobius"/>
    </source>
</evidence>
<protein>
    <submittedName>
        <fullName evidence="5">Transcriptional regulator yvhJ</fullName>
    </submittedName>
</protein>
<dbReference type="PANTHER" id="PTHR33392">
    <property type="entry name" value="POLYISOPRENYL-TEICHOIC ACID--PEPTIDOGLYCAN TEICHOIC ACID TRANSFERASE TAGU"/>
    <property type="match status" value="1"/>
</dbReference>
<dbReference type="AlphaFoldDB" id="A0A3S4VK14"/>
<dbReference type="Proteomes" id="UP000268658">
    <property type="component" value="Chromosome"/>
</dbReference>
<evidence type="ECO:0000256" key="2">
    <source>
        <dbReference type="SAM" id="MobiDB-lite"/>
    </source>
</evidence>
<organism evidence="5 6">
    <name type="scientific">Actinomyces viscosus</name>
    <dbReference type="NCBI Taxonomy" id="1656"/>
    <lineage>
        <taxon>Bacteria</taxon>
        <taxon>Bacillati</taxon>
        <taxon>Actinomycetota</taxon>
        <taxon>Actinomycetes</taxon>
        <taxon>Actinomycetales</taxon>
        <taxon>Actinomycetaceae</taxon>
        <taxon>Actinomyces</taxon>
    </lineage>
</organism>
<feature type="compositionally biased region" description="Low complexity" evidence="2">
    <location>
        <begin position="357"/>
        <end position="378"/>
    </location>
</feature>
<evidence type="ECO:0000313" key="6">
    <source>
        <dbReference type="Proteomes" id="UP000268658"/>
    </source>
</evidence>
<accession>A0A3S4VK14</accession>
<keyword evidence="3" id="KW-0472">Membrane</keyword>
<feature type="domain" description="Cell envelope-related transcriptional attenuator" evidence="4">
    <location>
        <begin position="107"/>
        <end position="276"/>
    </location>
</feature>
<dbReference type="EMBL" id="LR134477">
    <property type="protein sequence ID" value="VEI16177.1"/>
    <property type="molecule type" value="Genomic_DNA"/>
</dbReference>
<dbReference type="OrthoDB" id="9782542at2"/>
<dbReference type="RefSeq" id="WP_126414114.1">
    <property type="nucleotide sequence ID" value="NZ_JASPER010000006.1"/>
</dbReference>
<evidence type="ECO:0000259" key="4">
    <source>
        <dbReference type="Pfam" id="PF03816"/>
    </source>
</evidence>
<keyword evidence="3" id="KW-0812">Transmembrane</keyword>